<dbReference type="CDD" id="cd03139">
    <property type="entry name" value="GATase1_PfpI_2"/>
    <property type="match status" value="1"/>
</dbReference>
<evidence type="ECO:0000313" key="3">
    <source>
        <dbReference type="Proteomes" id="UP001428817"/>
    </source>
</evidence>
<dbReference type="SUPFAM" id="SSF52317">
    <property type="entry name" value="Class I glutamine amidotransferase-like"/>
    <property type="match status" value="1"/>
</dbReference>
<feature type="domain" description="DJ-1/PfpI" evidence="1">
    <location>
        <begin position="1"/>
        <end position="162"/>
    </location>
</feature>
<dbReference type="EMBL" id="BAABJP010000015">
    <property type="protein sequence ID" value="GAA5156944.1"/>
    <property type="molecule type" value="Genomic_DNA"/>
</dbReference>
<proteinExistence type="predicted"/>
<accession>A0ABP9Q5N1</accession>
<dbReference type="PANTHER" id="PTHR43130">
    <property type="entry name" value="ARAC-FAMILY TRANSCRIPTIONAL REGULATOR"/>
    <property type="match status" value="1"/>
</dbReference>
<dbReference type="PANTHER" id="PTHR43130:SF2">
    <property type="entry name" value="DJ-1_PFPI DOMAIN-CONTAINING PROTEIN"/>
    <property type="match status" value="1"/>
</dbReference>
<dbReference type="InterPro" id="IPR002818">
    <property type="entry name" value="DJ-1/PfpI"/>
</dbReference>
<evidence type="ECO:0000259" key="1">
    <source>
        <dbReference type="Pfam" id="PF01965"/>
    </source>
</evidence>
<name>A0ABP9Q5N1_9PSEU</name>
<comment type="caution">
    <text evidence="2">The sequence shown here is derived from an EMBL/GenBank/DDBJ whole genome shotgun (WGS) entry which is preliminary data.</text>
</comment>
<dbReference type="Gene3D" id="3.40.50.880">
    <property type="match status" value="1"/>
</dbReference>
<reference evidence="3" key="1">
    <citation type="journal article" date="2019" name="Int. J. Syst. Evol. Microbiol.">
        <title>The Global Catalogue of Microorganisms (GCM) 10K type strain sequencing project: providing services to taxonomists for standard genome sequencing and annotation.</title>
        <authorList>
            <consortium name="The Broad Institute Genomics Platform"/>
            <consortium name="The Broad Institute Genome Sequencing Center for Infectious Disease"/>
            <person name="Wu L."/>
            <person name="Ma J."/>
        </authorList>
    </citation>
    <scope>NUCLEOTIDE SEQUENCE [LARGE SCALE GENOMIC DNA]</scope>
    <source>
        <strain evidence="3">JCM 18303</strain>
    </source>
</reference>
<protein>
    <submittedName>
        <fullName evidence="2">DJ-1/PfpI family protein</fullName>
    </submittedName>
</protein>
<keyword evidence="3" id="KW-1185">Reference proteome</keyword>
<dbReference type="InterPro" id="IPR052158">
    <property type="entry name" value="INH-QAR"/>
</dbReference>
<dbReference type="InterPro" id="IPR029062">
    <property type="entry name" value="Class_I_gatase-like"/>
</dbReference>
<gene>
    <name evidence="2" type="ORF">GCM10023321_34060</name>
</gene>
<dbReference type="Proteomes" id="UP001428817">
    <property type="component" value="Unassembled WGS sequence"/>
</dbReference>
<organism evidence="2 3">
    <name type="scientific">Pseudonocardia eucalypti</name>
    <dbReference type="NCBI Taxonomy" id="648755"/>
    <lineage>
        <taxon>Bacteria</taxon>
        <taxon>Bacillati</taxon>
        <taxon>Actinomycetota</taxon>
        <taxon>Actinomycetes</taxon>
        <taxon>Pseudonocardiales</taxon>
        <taxon>Pseudonocardiaceae</taxon>
        <taxon>Pseudonocardia</taxon>
    </lineage>
</organism>
<evidence type="ECO:0000313" key="2">
    <source>
        <dbReference type="EMBL" id="GAA5156944.1"/>
    </source>
</evidence>
<dbReference type="RefSeq" id="WP_185059464.1">
    <property type="nucleotide sequence ID" value="NZ_BAABJP010000015.1"/>
</dbReference>
<sequence length="213" mass="22123">MRIAVLLYDRFTTLDAIGPYEVLSRLPGATVTFVAARPGPVRNDVGSVALLAEAAMDELTDPDIVLVPGGPGQGDLMDDAPTLDWLRTADATSTWTTSVCTGSLLLAAAGLLTGRRATTHWFLTEALSRYGATHAVGERVVMDGKYVTAAGVSAGIDMALTLAGRIAGDELAQVVQLAIEYDPDPPYSAGSPAKAPAEVVDGLRANMAVLLGN</sequence>
<dbReference type="Pfam" id="PF01965">
    <property type="entry name" value="DJ-1_PfpI"/>
    <property type="match status" value="1"/>
</dbReference>